<gene>
    <name evidence="1" type="ORF">AVEN_232572_1</name>
</gene>
<dbReference type="AlphaFoldDB" id="A0A4Y2WYZ0"/>
<sequence>MSISTASEIFSERFRSSWISLHDAAVAVRLSFIVRNSISCLDLQLCEYSKLKNYCRTFRNSCSSEYSDSFMNTEEKCRKIWMPSRRLIYTLHLDLLTGREHRLKNDPCLCRLSCDFGFPHTIEITISRDFEERILSDFVREALQVIDRKLKVLENTDKPASLNYCSYFHQQQPVIANRKLKLLEFLLKTRLLNYRVQESRIVNSFIDYFYPDNTDSATFRSFIENFNLARYMIQCERPKVLEFILRHSNYYGKDLEREGYSIYRAIDVCILNRLFLNIEPILMYVNSPGFSPRAYDWYISAVASL</sequence>
<evidence type="ECO:0000313" key="2">
    <source>
        <dbReference type="Proteomes" id="UP000499080"/>
    </source>
</evidence>
<accession>A0A4Y2WYZ0</accession>
<dbReference type="EMBL" id="BGPR01068580">
    <property type="protein sequence ID" value="GBO42479.1"/>
    <property type="molecule type" value="Genomic_DNA"/>
</dbReference>
<organism evidence="1 2">
    <name type="scientific">Araneus ventricosus</name>
    <name type="common">Orbweaver spider</name>
    <name type="synonym">Epeira ventricosa</name>
    <dbReference type="NCBI Taxonomy" id="182803"/>
    <lineage>
        <taxon>Eukaryota</taxon>
        <taxon>Metazoa</taxon>
        <taxon>Ecdysozoa</taxon>
        <taxon>Arthropoda</taxon>
        <taxon>Chelicerata</taxon>
        <taxon>Arachnida</taxon>
        <taxon>Araneae</taxon>
        <taxon>Araneomorphae</taxon>
        <taxon>Entelegynae</taxon>
        <taxon>Araneoidea</taxon>
        <taxon>Araneidae</taxon>
        <taxon>Araneus</taxon>
    </lineage>
</organism>
<evidence type="ECO:0008006" key="3">
    <source>
        <dbReference type="Google" id="ProtNLM"/>
    </source>
</evidence>
<reference evidence="1 2" key="1">
    <citation type="journal article" date="2019" name="Sci. Rep.">
        <title>Orb-weaving spider Araneus ventricosus genome elucidates the spidroin gene catalogue.</title>
        <authorList>
            <person name="Kono N."/>
            <person name="Nakamura H."/>
            <person name="Ohtoshi R."/>
            <person name="Moran D.A.P."/>
            <person name="Shinohara A."/>
            <person name="Yoshida Y."/>
            <person name="Fujiwara M."/>
            <person name="Mori M."/>
            <person name="Tomita M."/>
            <person name="Arakawa K."/>
        </authorList>
    </citation>
    <scope>NUCLEOTIDE SEQUENCE [LARGE SCALE GENOMIC DNA]</scope>
</reference>
<dbReference type="OrthoDB" id="6411356at2759"/>
<protein>
    <recommendedName>
        <fullName evidence="3">SOCS box domain-containing protein</fullName>
    </recommendedName>
</protein>
<proteinExistence type="predicted"/>
<feature type="non-terminal residue" evidence="1">
    <location>
        <position position="305"/>
    </location>
</feature>
<keyword evidence="2" id="KW-1185">Reference proteome</keyword>
<comment type="caution">
    <text evidence="1">The sequence shown here is derived from an EMBL/GenBank/DDBJ whole genome shotgun (WGS) entry which is preliminary data.</text>
</comment>
<evidence type="ECO:0000313" key="1">
    <source>
        <dbReference type="EMBL" id="GBO42479.1"/>
    </source>
</evidence>
<dbReference type="Proteomes" id="UP000499080">
    <property type="component" value="Unassembled WGS sequence"/>
</dbReference>
<name>A0A4Y2WYZ0_ARAVE</name>